<evidence type="ECO:0000313" key="2">
    <source>
        <dbReference type="EMBL" id="MCZ4548660.1"/>
    </source>
</evidence>
<organism evidence="2 3">
    <name type="scientific">Gordonia rubripertincta</name>
    <name type="common">Rhodococcus corallinus</name>
    <dbReference type="NCBI Taxonomy" id="36822"/>
    <lineage>
        <taxon>Bacteria</taxon>
        <taxon>Bacillati</taxon>
        <taxon>Actinomycetota</taxon>
        <taxon>Actinomycetes</taxon>
        <taxon>Mycobacteriales</taxon>
        <taxon>Gordoniaceae</taxon>
        <taxon>Gordonia</taxon>
    </lineage>
</organism>
<feature type="transmembrane region" description="Helical" evidence="1">
    <location>
        <begin position="133"/>
        <end position="154"/>
    </location>
</feature>
<dbReference type="EMBL" id="JAPWIE010000001">
    <property type="protein sequence ID" value="MCZ4548660.1"/>
    <property type="molecule type" value="Genomic_DNA"/>
</dbReference>
<gene>
    <name evidence="2" type="ORF">O4213_01605</name>
</gene>
<sequence>MGHSKRAAPAGALSRPVDRYETWLRRWLILIVVVAASIPVFAGVMVWNAADPADSPMVISQARAVVDTPAPPITAQTMGAPLVSVQAHWEWNGRRHDGVIAVPTGTAAGADMTINVDENGNWAGEVSAAEKRMYGTTAAVVLSVFLTMLLIAVARERSRQLLERRQEHYWTESLRRFFATLPD</sequence>
<dbReference type="Proteomes" id="UP001067235">
    <property type="component" value="Unassembled WGS sequence"/>
</dbReference>
<evidence type="ECO:0008006" key="4">
    <source>
        <dbReference type="Google" id="ProtNLM"/>
    </source>
</evidence>
<keyword evidence="1" id="KW-0472">Membrane</keyword>
<keyword evidence="1" id="KW-1133">Transmembrane helix</keyword>
<comment type="caution">
    <text evidence="2">The sequence shown here is derived from an EMBL/GenBank/DDBJ whole genome shotgun (WGS) entry which is preliminary data.</text>
</comment>
<protein>
    <recommendedName>
        <fullName evidence="4">Transmembrane protein</fullName>
    </recommendedName>
</protein>
<reference evidence="2" key="1">
    <citation type="submission" date="2022-12" db="EMBL/GenBank/DDBJ databases">
        <authorList>
            <person name="Krivoruchko A.V."/>
            <person name="Elkin A."/>
        </authorList>
    </citation>
    <scope>NUCLEOTIDE SEQUENCE</scope>
    <source>
        <strain evidence="2">IEGM 1388</strain>
    </source>
</reference>
<name>A0ABT4MNT6_GORRU</name>
<accession>A0ABT4MNT6</accession>
<keyword evidence="3" id="KW-1185">Reference proteome</keyword>
<feature type="transmembrane region" description="Helical" evidence="1">
    <location>
        <begin position="27"/>
        <end position="47"/>
    </location>
</feature>
<keyword evidence="1" id="KW-0812">Transmembrane</keyword>
<dbReference type="RefSeq" id="WP_301569150.1">
    <property type="nucleotide sequence ID" value="NZ_JAPWIE010000001.1"/>
</dbReference>
<evidence type="ECO:0000313" key="3">
    <source>
        <dbReference type="Proteomes" id="UP001067235"/>
    </source>
</evidence>
<proteinExistence type="predicted"/>
<evidence type="ECO:0000256" key="1">
    <source>
        <dbReference type="SAM" id="Phobius"/>
    </source>
</evidence>